<evidence type="ECO:0000313" key="2">
    <source>
        <dbReference type="Proteomes" id="UP000681794"/>
    </source>
</evidence>
<reference evidence="1" key="1">
    <citation type="submission" date="2021-06" db="EMBL/GenBank/DDBJ databases">
        <authorList>
            <person name="Ellington A.J."/>
            <person name="Bryan N.C."/>
            <person name="Christner B.C."/>
            <person name="Reisch C.R."/>
        </authorList>
    </citation>
    <scope>NUCLEOTIDE SEQUENCE</scope>
    <source>
        <strain evidence="1">L6-1</strain>
    </source>
</reference>
<gene>
    <name evidence="1" type="ORF">KM842_09860</name>
</gene>
<dbReference type="EMBL" id="CP076544">
    <property type="protein sequence ID" value="QWS32595.1"/>
    <property type="molecule type" value="Genomic_DNA"/>
</dbReference>
<sequence>MTTLNFEEFAIVDVTIALKEPLDGTSGQSSFRLHVDGGIIWLDDEVRTPESVQDFTIRLRGETEHSILACAFREAAELLDPKRFPQQSQPIHF</sequence>
<protein>
    <submittedName>
        <fullName evidence="1">Uncharacterized protein</fullName>
    </submittedName>
</protein>
<proteinExistence type="predicted"/>
<evidence type="ECO:0000313" key="1">
    <source>
        <dbReference type="EMBL" id="QWS32595.1"/>
    </source>
</evidence>
<organism evidence="1 2">
    <name type="scientific">Curtobacterium aetherium</name>
    <dbReference type="NCBI Taxonomy" id="2841594"/>
    <lineage>
        <taxon>Bacteria</taxon>
        <taxon>Bacillati</taxon>
        <taxon>Actinomycetota</taxon>
        <taxon>Actinomycetes</taxon>
        <taxon>Micrococcales</taxon>
        <taxon>Microbacteriaceae</taxon>
        <taxon>Curtobacterium</taxon>
    </lineage>
</organism>
<keyword evidence="2" id="KW-1185">Reference proteome</keyword>
<name>A0ACD1E161_9MICO</name>
<dbReference type="Proteomes" id="UP000681794">
    <property type="component" value="Chromosome"/>
</dbReference>
<accession>A0ACD1E161</accession>